<name>A0ABX4CVX1_9FLAO</name>
<gene>
    <name evidence="1" type="ORF">B0A81_06855</name>
</gene>
<organism evidence="1 2">
    <name type="scientific">Flavobacterium plurextorum</name>
    <dbReference type="NCBI Taxonomy" id="1114867"/>
    <lineage>
        <taxon>Bacteria</taxon>
        <taxon>Pseudomonadati</taxon>
        <taxon>Bacteroidota</taxon>
        <taxon>Flavobacteriia</taxon>
        <taxon>Flavobacteriales</taxon>
        <taxon>Flavobacteriaceae</taxon>
        <taxon>Flavobacterium</taxon>
    </lineage>
</organism>
<evidence type="ECO:0000313" key="1">
    <source>
        <dbReference type="EMBL" id="OXB08875.1"/>
    </source>
</evidence>
<reference evidence="1 2" key="1">
    <citation type="submission" date="2016-11" db="EMBL/GenBank/DDBJ databases">
        <title>Whole genomes of Flavobacteriaceae.</title>
        <authorList>
            <person name="Stine C."/>
            <person name="Li C."/>
            <person name="Tadesse D."/>
        </authorList>
    </citation>
    <scope>NUCLEOTIDE SEQUENCE [LARGE SCALE GENOMIC DNA]</scope>
    <source>
        <strain evidence="1 2">CCUG 60112</strain>
    </source>
</reference>
<keyword evidence="2" id="KW-1185">Reference proteome</keyword>
<comment type="caution">
    <text evidence="1">The sequence shown here is derived from an EMBL/GenBank/DDBJ whole genome shotgun (WGS) entry which is preliminary data.</text>
</comment>
<proteinExistence type="predicted"/>
<dbReference type="Proteomes" id="UP000198381">
    <property type="component" value="Unassembled WGS sequence"/>
</dbReference>
<evidence type="ECO:0000313" key="2">
    <source>
        <dbReference type="Proteomes" id="UP000198381"/>
    </source>
</evidence>
<protein>
    <submittedName>
        <fullName evidence="1">Uncharacterized protein</fullName>
    </submittedName>
</protein>
<dbReference type="EMBL" id="MUHD01000014">
    <property type="protein sequence ID" value="OXB08875.1"/>
    <property type="molecule type" value="Genomic_DNA"/>
</dbReference>
<sequence>MRNYLFEINTQNACTLAEKYNLSEYDRDYIRQNFWPIIKVNNYDTKAIKEKLSTLKNEFIKDNTIFDLEIFNRENMDLLVYELNQYIDVLKRGKVEIWEEYGDDFFYIFKMESDIKENTLFISDKNITQVEIYFKNILGIITNHNESESLQKNDSKITDIQYKSYVKSIKDCILNKNKNSIESFKFEEIDPLKYLSKDKQLKKLNELINKFYELLNVGYPFVAYNFVNNVFDEENFFSNIPLSIMTNKEVLNIDEIEFNEEIKGFINDYARAKFLELLLSERELVLNPVNDPINFTNEHLAELEKIKTIKKSKKLNFDITDEVDDFEVFSKNFETEIATLFNQNISKNEKLNIYYKDYFPKYLSRVNNIVSQIEEMENDFKINFPELETDLKSLNAINSKFKKSILNDLETALNKILKIDYERLLFEYLNITNKLETDLKLEGKEISAFCKIFYNRMLHIKSNPKPREMVSEIQERKNIQQLPQLKDVFFVHYQCDDFEIGTKITSLSIYADDKTIEFFKDTEEENIEKYCTKVFELCNRGLVPIHWGQNKTYFGIEHIKSRYNELTGKTIALEYTNSINLGKWLINTYGERYISHPRLDNLANLNNFNGVTNKESRIFHTNRLFLLTKIYFNALNGTLKTEAEPFDFSDTSTVGKNIIIIKEKNSEMFSNNGFELFEYILNENVKPKETKGRKSDLIYYYWEMYNSTPQYIHQRPAPFFKWFDKEYNETTGQLKTYDNVKTPQRIKDYSTALEWFKSKNK</sequence>
<accession>A0ABX4CVX1</accession>
<dbReference type="RefSeq" id="WP_089057329.1">
    <property type="nucleotide sequence ID" value="NZ_MUHD01000014.1"/>
</dbReference>